<name>A0A4Q9M388_9APHY</name>
<gene>
    <name evidence="3" type="ORF">BD311DRAFT_834750</name>
</gene>
<accession>A0A4Q9M388</accession>
<protein>
    <recommendedName>
        <fullName evidence="2">K Homology domain-containing protein</fullName>
    </recommendedName>
</protein>
<dbReference type="OrthoDB" id="2336422at2759"/>
<organism evidence="3">
    <name type="scientific">Dichomitus squalens</name>
    <dbReference type="NCBI Taxonomy" id="114155"/>
    <lineage>
        <taxon>Eukaryota</taxon>
        <taxon>Fungi</taxon>
        <taxon>Dikarya</taxon>
        <taxon>Basidiomycota</taxon>
        <taxon>Agaricomycotina</taxon>
        <taxon>Agaricomycetes</taxon>
        <taxon>Polyporales</taxon>
        <taxon>Polyporaceae</taxon>
        <taxon>Dichomitus</taxon>
    </lineage>
</organism>
<dbReference type="PROSITE" id="PS50084">
    <property type="entry name" value="KH_TYPE_1"/>
    <property type="match status" value="1"/>
</dbReference>
<dbReference type="SUPFAM" id="SSF54791">
    <property type="entry name" value="Eukaryotic type KH-domain (KH-domain type I)"/>
    <property type="match status" value="1"/>
</dbReference>
<dbReference type="EMBL" id="ML143668">
    <property type="protein sequence ID" value="TBU21205.1"/>
    <property type="molecule type" value="Genomic_DNA"/>
</dbReference>
<dbReference type="Gene3D" id="3.30.1370.10">
    <property type="entry name" value="K Homology domain, type 1"/>
    <property type="match status" value="1"/>
</dbReference>
<evidence type="ECO:0000313" key="3">
    <source>
        <dbReference type="EMBL" id="TBU21205.1"/>
    </source>
</evidence>
<dbReference type="GO" id="GO:0003723">
    <property type="term" value="F:RNA binding"/>
    <property type="evidence" value="ECO:0007669"/>
    <property type="project" value="UniProtKB-UniRule"/>
</dbReference>
<evidence type="ECO:0000259" key="2">
    <source>
        <dbReference type="Pfam" id="PF00013"/>
    </source>
</evidence>
<dbReference type="InterPro" id="IPR004088">
    <property type="entry name" value="KH_dom_type_1"/>
</dbReference>
<dbReference type="Pfam" id="PF00013">
    <property type="entry name" value="KH_1"/>
    <property type="match status" value="1"/>
</dbReference>
<sequence>MPREQDDADPTPYGLPAVLTLRALVNSKDAGVVIGKTGATVARLLEQTGVKAGVSKVIPGVHERVLSSPLLADSSLDVSRRSLWA</sequence>
<feature type="domain" description="K Homology" evidence="2">
    <location>
        <begin position="21"/>
        <end position="51"/>
    </location>
</feature>
<proteinExistence type="predicted"/>
<dbReference type="InterPro" id="IPR036612">
    <property type="entry name" value="KH_dom_type_1_sf"/>
</dbReference>
<reference evidence="3" key="1">
    <citation type="submission" date="2019-01" db="EMBL/GenBank/DDBJ databases">
        <title>Draft genome sequences of three monokaryotic isolates of the white-rot basidiomycete fungus Dichomitus squalens.</title>
        <authorList>
            <consortium name="DOE Joint Genome Institute"/>
            <person name="Lopez S.C."/>
            <person name="Andreopoulos B."/>
            <person name="Pangilinan J."/>
            <person name="Lipzen A."/>
            <person name="Riley R."/>
            <person name="Ahrendt S."/>
            <person name="Ng V."/>
            <person name="Barry K."/>
            <person name="Daum C."/>
            <person name="Grigoriev I.V."/>
            <person name="Hilden K.S."/>
            <person name="Makela M.R."/>
            <person name="de Vries R.P."/>
        </authorList>
    </citation>
    <scope>NUCLEOTIDE SEQUENCE [LARGE SCALE GENOMIC DNA]</scope>
    <source>
        <strain evidence="3">OM18370.1</strain>
    </source>
</reference>
<evidence type="ECO:0000256" key="1">
    <source>
        <dbReference type="PROSITE-ProRule" id="PRU00117"/>
    </source>
</evidence>
<dbReference type="Proteomes" id="UP000292957">
    <property type="component" value="Unassembled WGS sequence"/>
</dbReference>
<keyword evidence="1" id="KW-0694">RNA-binding</keyword>
<dbReference type="AlphaFoldDB" id="A0A4Q9M388"/>